<dbReference type="EMBL" id="AWVJ01000128">
    <property type="protein sequence ID" value="ERK44232.1"/>
    <property type="molecule type" value="Genomic_DNA"/>
</dbReference>
<dbReference type="HOGENOM" id="CLU_3199979_0_0_9"/>
<evidence type="ECO:0000313" key="1">
    <source>
        <dbReference type="EMBL" id="ERK44232.1"/>
    </source>
</evidence>
<organism evidence="1 2">
    <name type="scientific">Eubacterium ramulus ATCC 29099</name>
    <dbReference type="NCBI Taxonomy" id="1256908"/>
    <lineage>
        <taxon>Bacteria</taxon>
        <taxon>Bacillati</taxon>
        <taxon>Bacillota</taxon>
        <taxon>Clostridia</taxon>
        <taxon>Eubacteriales</taxon>
        <taxon>Eubacteriaceae</taxon>
        <taxon>Eubacterium</taxon>
    </lineage>
</organism>
<comment type="caution">
    <text evidence="1">The sequence shown here is derived from an EMBL/GenBank/DDBJ whole genome shotgun (WGS) entry which is preliminary data.</text>
</comment>
<sequence>MHFSKKCGNIPQKIRERGDQVVELDQFKTTLNAYRHPLQEVRDSL</sequence>
<dbReference type="Proteomes" id="UP000016608">
    <property type="component" value="Unassembled WGS sequence"/>
</dbReference>
<protein>
    <submittedName>
        <fullName evidence="1">Uncharacterized protein</fullName>
    </submittedName>
</protein>
<gene>
    <name evidence="1" type="ORF">HMPREF0373_02126</name>
</gene>
<accession>U2QZS2</accession>
<evidence type="ECO:0000313" key="2">
    <source>
        <dbReference type="Proteomes" id="UP000016608"/>
    </source>
</evidence>
<name>U2QZS2_EUBRA</name>
<keyword evidence="2" id="KW-1185">Reference proteome</keyword>
<reference evidence="1 2" key="1">
    <citation type="submission" date="2013-06" db="EMBL/GenBank/DDBJ databases">
        <authorList>
            <person name="Weinstock G."/>
            <person name="Sodergren E."/>
            <person name="Lobos E.A."/>
            <person name="Fulton L."/>
            <person name="Fulton R."/>
            <person name="Courtney L."/>
            <person name="Fronick C."/>
            <person name="O'Laughlin M."/>
            <person name="Godfrey J."/>
            <person name="Wilson R.M."/>
            <person name="Miner T."/>
            <person name="Farmer C."/>
            <person name="Delehaunty K."/>
            <person name="Cordes M."/>
            <person name="Minx P."/>
            <person name="Tomlinson C."/>
            <person name="Chen J."/>
            <person name="Wollam A."/>
            <person name="Pepin K.H."/>
            <person name="Bhonagiri V."/>
            <person name="Zhang X."/>
            <person name="Warren W."/>
            <person name="Mitreva M."/>
            <person name="Mardis E.R."/>
            <person name="Wilson R.K."/>
        </authorList>
    </citation>
    <scope>NUCLEOTIDE SEQUENCE [LARGE SCALE GENOMIC DNA]</scope>
    <source>
        <strain evidence="1 2">ATCC 29099</strain>
    </source>
</reference>
<proteinExistence type="predicted"/>
<dbReference type="AlphaFoldDB" id="U2QZS2"/>